<keyword evidence="3" id="KW-0255">Endonuclease</keyword>
<reference evidence="8 9" key="1">
    <citation type="journal article" date="2015" name="Nature">
        <title>rRNA introns, odd ribosomes, and small enigmatic genomes across a large radiation of phyla.</title>
        <authorList>
            <person name="Brown C.T."/>
            <person name="Hug L.A."/>
            <person name="Thomas B.C."/>
            <person name="Sharon I."/>
            <person name="Castelle C.J."/>
            <person name="Singh A."/>
            <person name="Wilkins M.J."/>
            <person name="Williams K.H."/>
            <person name="Banfield J.F."/>
        </authorList>
    </citation>
    <scope>NUCLEOTIDE SEQUENCE [LARGE SCALE GENOMIC DNA]</scope>
</reference>
<gene>
    <name evidence="8" type="ORF">UY76_C0018G0002</name>
</gene>
<evidence type="ECO:0000259" key="7">
    <source>
        <dbReference type="Pfam" id="PF20803"/>
    </source>
</evidence>
<proteinExistence type="predicted"/>
<dbReference type="Gene3D" id="1.10.10.10">
    <property type="entry name" value="Winged helix-like DNA-binding domain superfamily/Winged helix DNA-binding domain"/>
    <property type="match status" value="1"/>
</dbReference>
<dbReference type="EMBL" id="LCRH01000018">
    <property type="protein sequence ID" value="KKW32739.1"/>
    <property type="molecule type" value="Genomic_DNA"/>
</dbReference>
<dbReference type="InterPro" id="IPR021127">
    <property type="entry name" value="CRISPR_associated_Cas2"/>
</dbReference>
<dbReference type="GO" id="GO:0004521">
    <property type="term" value="F:RNA endonuclease activity"/>
    <property type="evidence" value="ECO:0007669"/>
    <property type="project" value="InterPro"/>
</dbReference>
<evidence type="ECO:0000256" key="3">
    <source>
        <dbReference type="ARBA" id="ARBA00022759"/>
    </source>
</evidence>
<dbReference type="InterPro" id="IPR036388">
    <property type="entry name" value="WH-like_DNA-bd_sf"/>
</dbReference>
<evidence type="ECO:0000313" key="9">
    <source>
        <dbReference type="Proteomes" id="UP000034054"/>
    </source>
</evidence>
<name>A0A0G2AJH6_9BACT</name>
<feature type="domain" description="Transcriptional repressor PaaX-like central Cas2-like" evidence="7">
    <location>
        <begin position="110"/>
        <end position="172"/>
    </location>
</feature>
<evidence type="ECO:0000256" key="4">
    <source>
        <dbReference type="ARBA" id="ARBA00022801"/>
    </source>
</evidence>
<protein>
    <recommendedName>
        <fullName evidence="7">Transcriptional repressor PaaX-like central Cas2-like domain-containing protein</fullName>
    </recommendedName>
</protein>
<dbReference type="GO" id="GO:0043571">
    <property type="term" value="P:maintenance of CRISPR repeat elements"/>
    <property type="evidence" value="ECO:0007669"/>
    <property type="project" value="InterPro"/>
</dbReference>
<evidence type="ECO:0000256" key="1">
    <source>
        <dbReference type="ARBA" id="ARBA00022722"/>
    </source>
</evidence>
<dbReference type="NCBIfam" id="TIGR01573">
    <property type="entry name" value="cas2"/>
    <property type="match status" value="1"/>
</dbReference>
<keyword evidence="2" id="KW-0479">Metal-binding</keyword>
<dbReference type="InterPro" id="IPR048846">
    <property type="entry name" value="PaaX-like_central"/>
</dbReference>
<evidence type="ECO:0000256" key="6">
    <source>
        <dbReference type="ARBA" id="ARBA00023118"/>
    </source>
</evidence>
<sequence length="174" mass="20706">MTHKQNRNNVTQEILDMLFEAGDLLLEWMENPQKQSRRIRGIMEQDEWNRLFGDQKKKRALRRLKKQAWLSHRREGNRMAYEIHESAVAQFLNNTIRSSTSLLPTPMIVLVTFDFPETARKARNSFRHYLKQVGFSQKQLSVWASKKSVMKEICLLIRTLKIEKWVNVYLAQET</sequence>
<keyword evidence="6" id="KW-0051">Antiviral defense</keyword>
<dbReference type="AlphaFoldDB" id="A0A0G2AJH6"/>
<dbReference type="Pfam" id="PF20803">
    <property type="entry name" value="PaaX_M"/>
    <property type="match status" value="1"/>
</dbReference>
<evidence type="ECO:0000256" key="5">
    <source>
        <dbReference type="ARBA" id="ARBA00022842"/>
    </source>
</evidence>
<dbReference type="SUPFAM" id="SSF143430">
    <property type="entry name" value="TTP0101/SSO1404-like"/>
    <property type="match status" value="1"/>
</dbReference>
<accession>A0A0G2AJH6</accession>
<organism evidence="8 9">
    <name type="scientific">Candidatus Uhrbacteria bacterium GW2011_GWA2_52_8d</name>
    <dbReference type="NCBI Taxonomy" id="1618979"/>
    <lineage>
        <taxon>Bacteria</taxon>
        <taxon>Candidatus Uhriibacteriota</taxon>
    </lineage>
</organism>
<keyword evidence="4" id="KW-0378">Hydrolase</keyword>
<evidence type="ECO:0000256" key="2">
    <source>
        <dbReference type="ARBA" id="ARBA00022723"/>
    </source>
</evidence>
<keyword evidence="5" id="KW-0460">Magnesium</keyword>
<dbReference type="Proteomes" id="UP000034054">
    <property type="component" value="Unassembled WGS sequence"/>
</dbReference>
<evidence type="ECO:0000313" key="8">
    <source>
        <dbReference type="EMBL" id="KKW32739.1"/>
    </source>
</evidence>
<comment type="caution">
    <text evidence="8">The sequence shown here is derived from an EMBL/GenBank/DDBJ whole genome shotgun (WGS) entry which is preliminary data.</text>
</comment>
<keyword evidence="1" id="KW-0540">Nuclease</keyword>